<proteinExistence type="predicted"/>
<dbReference type="SUPFAM" id="SSF52540">
    <property type="entry name" value="P-loop containing nucleoside triphosphate hydrolases"/>
    <property type="match status" value="1"/>
</dbReference>
<accession>A0A5J6VKN5</accession>
<reference evidence="1" key="1">
    <citation type="journal article" date="2019" name="Philos. Trans. R. Soc. Lond., B, Biol. Sci.">
        <title>Targeted metagenomic recovery of four divergent viruses reveals shared and distinctive characteristics of giant viruses of marine eukaryotes.</title>
        <authorList>
            <person name="Needham D.M."/>
            <person name="Poirier C."/>
            <person name="Hehenberger E."/>
            <person name="Jimenez V."/>
            <person name="Swalwell J.E."/>
            <person name="Santoro A.E."/>
            <person name="Worden A.Z."/>
        </authorList>
    </citation>
    <scope>NUCLEOTIDE SEQUENCE</scope>
    <source>
        <strain evidence="1">OPacV-662</strain>
    </source>
</reference>
<dbReference type="EMBL" id="MN448274">
    <property type="protein sequence ID" value="QFG73991.1"/>
    <property type="molecule type" value="Genomic_DNA"/>
</dbReference>
<dbReference type="InterPro" id="IPR027417">
    <property type="entry name" value="P-loop_NTPase"/>
</dbReference>
<evidence type="ECO:0000313" key="1">
    <source>
        <dbReference type="EMBL" id="QFG73991.1"/>
    </source>
</evidence>
<name>A0A5J6VKN5_9VIRU</name>
<sequence>MYSISNDLIINSNKTLKLYNGDEWKEYRFGDVVKGYIDCKKYLKHLHNKWPHSLACKYRSKYSEWSVTNFLTIVSNEYEKPKPGTIIVHLRLGDTIKGINNFYAYRYNSNGKLYIFPLDYYKNLDVLNKNVIIVVGTHHNVNINTSCNYLFQVKSILEKTAKSVVIRHGRNPDEDFMFMSFATTYICGGGGYSTMIGDIVKFRGNIAKTVNFTSDMLSQKKILLVGTGGAGNTSMCKSMLNQGITFNSPTNKDKLKHLLHPDMTCFHKAIFVYGDIVKSIYSHYRRWKSPNNHFKNFNAKVPLTFEKLVKETVEKQTDLTGILQQISNWQQSKSPVLFVDFNRINEKETKSAIENFIDSKNIKLPILDKERMNKHDDEIKSIVSKDFIDFYKNKIPSSLHLRVIN</sequence>
<protein>
    <submittedName>
        <fullName evidence="1">Uncharacterized protein</fullName>
    </submittedName>
</protein>
<organism evidence="1">
    <name type="scientific">Megaviridae environmental sample</name>
    <dbReference type="NCBI Taxonomy" id="1737588"/>
    <lineage>
        <taxon>Viruses</taxon>
        <taxon>Varidnaviria</taxon>
        <taxon>Bamfordvirae</taxon>
        <taxon>Nucleocytoviricota</taxon>
        <taxon>Megaviricetes</taxon>
        <taxon>Imitervirales</taxon>
        <taxon>Mimiviridae</taxon>
        <taxon>environmental samples</taxon>
    </lineage>
</organism>